<keyword evidence="9" id="KW-0636">Prenylation</keyword>
<dbReference type="EMBL" id="MU826826">
    <property type="protein sequence ID" value="KAJ7375339.1"/>
    <property type="molecule type" value="Genomic_DNA"/>
</dbReference>
<evidence type="ECO:0000256" key="10">
    <source>
        <dbReference type="ARBA" id="ARBA00037811"/>
    </source>
</evidence>
<keyword evidence="14" id="KW-1185">Reference proteome</keyword>
<dbReference type="PROSITE" id="PS51421">
    <property type="entry name" value="RAS"/>
    <property type="match status" value="1"/>
</dbReference>
<evidence type="ECO:0000256" key="1">
    <source>
        <dbReference type="ARBA" id="ARBA00022481"/>
    </source>
</evidence>
<protein>
    <recommendedName>
        <fullName evidence="15">GTP-binding protein Rheb</fullName>
    </recommendedName>
</protein>
<evidence type="ECO:0000256" key="6">
    <source>
        <dbReference type="ARBA" id="ARBA00023134"/>
    </source>
</evidence>
<dbReference type="AlphaFoldDB" id="A0A9W9Z8A5"/>
<organism evidence="13 14">
    <name type="scientific">Desmophyllum pertusum</name>
    <dbReference type="NCBI Taxonomy" id="174260"/>
    <lineage>
        <taxon>Eukaryota</taxon>
        <taxon>Metazoa</taxon>
        <taxon>Cnidaria</taxon>
        <taxon>Anthozoa</taxon>
        <taxon>Hexacorallia</taxon>
        <taxon>Scleractinia</taxon>
        <taxon>Caryophylliina</taxon>
        <taxon>Caryophylliidae</taxon>
        <taxon>Desmophyllum</taxon>
    </lineage>
</organism>
<accession>A0A9W9Z8A5</accession>
<evidence type="ECO:0000256" key="12">
    <source>
        <dbReference type="ARBA" id="ARBA00049117"/>
    </source>
</evidence>
<dbReference type="Gene3D" id="3.40.50.300">
    <property type="entry name" value="P-loop containing nucleotide triphosphate hydrolases"/>
    <property type="match status" value="1"/>
</dbReference>
<evidence type="ECO:0000256" key="5">
    <source>
        <dbReference type="ARBA" id="ARBA00022842"/>
    </source>
</evidence>
<evidence type="ECO:0000256" key="8">
    <source>
        <dbReference type="ARBA" id="ARBA00023288"/>
    </source>
</evidence>
<keyword evidence="8" id="KW-0449">Lipoprotein</keyword>
<keyword evidence="6" id="KW-0342">GTP-binding</keyword>
<evidence type="ECO:0000256" key="9">
    <source>
        <dbReference type="ARBA" id="ARBA00023289"/>
    </source>
</evidence>
<evidence type="ECO:0000256" key="7">
    <source>
        <dbReference type="ARBA" id="ARBA00023136"/>
    </source>
</evidence>
<dbReference type="SMART" id="SM00173">
    <property type="entry name" value="RAS"/>
    <property type="match status" value="1"/>
</dbReference>
<dbReference type="InterPro" id="IPR005225">
    <property type="entry name" value="Small_GTP-bd"/>
</dbReference>
<keyword evidence="1" id="KW-0488">Methylation</keyword>
<dbReference type="Pfam" id="PF00071">
    <property type="entry name" value="Ras"/>
    <property type="match status" value="1"/>
</dbReference>
<evidence type="ECO:0008006" key="15">
    <source>
        <dbReference type="Google" id="ProtNLM"/>
    </source>
</evidence>
<comment type="caution">
    <text evidence="13">The sequence shown here is derived from an EMBL/GenBank/DDBJ whole genome shotgun (WGS) entry which is preliminary data.</text>
</comment>
<dbReference type="InterPro" id="IPR001806">
    <property type="entry name" value="Small_GTPase"/>
</dbReference>
<dbReference type="Proteomes" id="UP001163046">
    <property type="component" value="Unassembled WGS sequence"/>
</dbReference>
<name>A0A9W9Z8A5_9CNID</name>
<dbReference type="GO" id="GO:0046872">
    <property type="term" value="F:metal ion binding"/>
    <property type="evidence" value="ECO:0007669"/>
    <property type="project" value="UniProtKB-KW"/>
</dbReference>
<evidence type="ECO:0000256" key="4">
    <source>
        <dbReference type="ARBA" id="ARBA00022801"/>
    </source>
</evidence>
<comment type="subcellular location">
    <subcellularLocation>
        <location evidence="10">Endoplasmic reticulum membrane</location>
        <topology evidence="10">Lipid-anchor</topology>
        <orientation evidence="10">Cytoplasmic side</orientation>
    </subcellularLocation>
</comment>
<dbReference type="GO" id="GO:0005525">
    <property type="term" value="F:GTP binding"/>
    <property type="evidence" value="ECO:0007669"/>
    <property type="project" value="UniProtKB-KW"/>
</dbReference>
<dbReference type="PANTHER" id="PTHR24070">
    <property type="entry name" value="RAS, DI-RAS, AND RHEB FAMILY MEMBERS OF SMALL GTPASE SUPERFAMILY"/>
    <property type="match status" value="1"/>
</dbReference>
<evidence type="ECO:0000313" key="14">
    <source>
        <dbReference type="Proteomes" id="UP001163046"/>
    </source>
</evidence>
<dbReference type="InterPro" id="IPR020849">
    <property type="entry name" value="Small_GTPase_Ras-type"/>
</dbReference>
<keyword evidence="7" id="KW-0472">Membrane</keyword>
<proteinExistence type="inferred from homology"/>
<evidence type="ECO:0000313" key="13">
    <source>
        <dbReference type="EMBL" id="KAJ7375339.1"/>
    </source>
</evidence>
<dbReference type="PROSITE" id="PS51419">
    <property type="entry name" value="RAB"/>
    <property type="match status" value="1"/>
</dbReference>
<keyword evidence="2" id="KW-0479">Metal-binding</keyword>
<dbReference type="SMART" id="SM00175">
    <property type="entry name" value="RAB"/>
    <property type="match status" value="1"/>
</dbReference>
<keyword evidence="5" id="KW-0460">Magnesium</keyword>
<dbReference type="PRINTS" id="PR00449">
    <property type="entry name" value="RASTRNSFRMNG"/>
</dbReference>
<dbReference type="SUPFAM" id="SSF52540">
    <property type="entry name" value="P-loop containing nucleoside triphosphate hydrolases"/>
    <property type="match status" value="1"/>
</dbReference>
<reference evidence="13" key="1">
    <citation type="submission" date="2023-01" db="EMBL/GenBank/DDBJ databases">
        <title>Genome assembly of the deep-sea coral Lophelia pertusa.</title>
        <authorList>
            <person name="Herrera S."/>
            <person name="Cordes E."/>
        </authorList>
    </citation>
    <scope>NUCLEOTIDE SEQUENCE</scope>
    <source>
        <strain evidence="13">USNM1676648</strain>
        <tissue evidence="13">Polyp</tissue>
    </source>
</reference>
<dbReference type="FunFam" id="3.40.50.300:FF:000273">
    <property type="entry name" value="GTP-binding protein Rheb homolog"/>
    <property type="match status" value="1"/>
</dbReference>
<evidence type="ECO:0000256" key="11">
    <source>
        <dbReference type="ARBA" id="ARBA00037969"/>
    </source>
</evidence>
<dbReference type="SMART" id="SM00174">
    <property type="entry name" value="RHO"/>
    <property type="match status" value="1"/>
</dbReference>
<dbReference type="GO" id="GO:0003924">
    <property type="term" value="F:GTPase activity"/>
    <property type="evidence" value="ECO:0007669"/>
    <property type="project" value="InterPro"/>
</dbReference>
<dbReference type="PROSITE" id="PS51420">
    <property type="entry name" value="RHO"/>
    <property type="match status" value="1"/>
</dbReference>
<dbReference type="NCBIfam" id="TIGR00231">
    <property type="entry name" value="small_GTP"/>
    <property type="match status" value="1"/>
</dbReference>
<dbReference type="InterPro" id="IPR027417">
    <property type="entry name" value="P-loop_NTPase"/>
</dbReference>
<dbReference type="CDD" id="cd04137">
    <property type="entry name" value="RheB"/>
    <property type="match status" value="1"/>
</dbReference>
<dbReference type="GO" id="GO:0005789">
    <property type="term" value="C:endoplasmic reticulum membrane"/>
    <property type="evidence" value="ECO:0007669"/>
    <property type="project" value="UniProtKB-SubCell"/>
</dbReference>
<keyword evidence="3" id="KW-0547">Nucleotide-binding</keyword>
<comment type="catalytic activity">
    <reaction evidence="12">
        <text>GTP + H2O = GDP + phosphate + H(+)</text>
        <dbReference type="Rhea" id="RHEA:19669"/>
        <dbReference type="ChEBI" id="CHEBI:15377"/>
        <dbReference type="ChEBI" id="CHEBI:15378"/>
        <dbReference type="ChEBI" id="CHEBI:37565"/>
        <dbReference type="ChEBI" id="CHEBI:43474"/>
        <dbReference type="ChEBI" id="CHEBI:58189"/>
    </reaction>
    <physiologicalReaction direction="left-to-right" evidence="12">
        <dbReference type="Rhea" id="RHEA:19670"/>
    </physiologicalReaction>
</comment>
<dbReference type="GO" id="GO:0007165">
    <property type="term" value="P:signal transduction"/>
    <property type="evidence" value="ECO:0007669"/>
    <property type="project" value="InterPro"/>
</dbReference>
<keyword evidence="4" id="KW-0378">Hydrolase</keyword>
<comment type="similarity">
    <text evidence="11">Belongs to the small GTPase superfamily. Rheb family.</text>
</comment>
<dbReference type="OrthoDB" id="25818at2759"/>
<evidence type="ECO:0000256" key="2">
    <source>
        <dbReference type="ARBA" id="ARBA00022723"/>
    </source>
</evidence>
<sequence>MAPPKSRKIVVMGFRSVGKSSITIQFVEGQFVDSYDPTIENTFTTKLKHNSQEYVVEVVDTAGQDEYSIFPQSYSVGIHGYVLVYAVTSAKSFEVVKVIHEKLLDMSGQNYVPMVLVGNKTDLHMERVVTYKTGKSLADSWKAAFFESSAKENSSVQEIFQTLIREIENHDQDGNVDKKEDCTIL</sequence>
<evidence type="ECO:0000256" key="3">
    <source>
        <dbReference type="ARBA" id="ARBA00022741"/>
    </source>
</evidence>
<gene>
    <name evidence="13" type="ORF">OS493_002090</name>
</gene>